<dbReference type="RefSeq" id="WP_092639034.1">
    <property type="nucleotide sequence ID" value="NZ_FNID01000010.1"/>
</dbReference>
<dbReference type="GO" id="GO:0003677">
    <property type="term" value="F:DNA binding"/>
    <property type="evidence" value="ECO:0007669"/>
    <property type="project" value="InterPro"/>
</dbReference>
<keyword evidence="9" id="KW-0067">ATP-binding</keyword>
<dbReference type="EMBL" id="FNID01000010">
    <property type="protein sequence ID" value="SDN03597.1"/>
    <property type="molecule type" value="Genomic_DNA"/>
</dbReference>
<comment type="similarity">
    <text evidence="1">Belongs to the DnaX/STICHEL family.</text>
</comment>
<dbReference type="GO" id="GO:0005524">
    <property type="term" value="F:ATP binding"/>
    <property type="evidence" value="ECO:0007669"/>
    <property type="project" value="UniProtKB-KW"/>
</dbReference>
<dbReference type="EC" id="2.7.7.7" evidence="2"/>
<reference evidence="14 15" key="1">
    <citation type="submission" date="2016-10" db="EMBL/GenBank/DDBJ databases">
        <authorList>
            <person name="de Groot N.N."/>
        </authorList>
    </citation>
    <scope>NUCLEOTIDE SEQUENCE [LARGE SCALE GENOMIC DNA]</scope>
    <source>
        <strain evidence="14 15">CGMCC 1.5012</strain>
    </source>
</reference>
<dbReference type="InterPro" id="IPR008921">
    <property type="entry name" value="DNA_pol3_clamp-load_cplx_C"/>
</dbReference>
<keyword evidence="3" id="KW-0808">Transferase</keyword>
<evidence type="ECO:0000256" key="3">
    <source>
        <dbReference type="ARBA" id="ARBA00022679"/>
    </source>
</evidence>
<evidence type="ECO:0000256" key="7">
    <source>
        <dbReference type="ARBA" id="ARBA00022741"/>
    </source>
</evidence>
<dbReference type="CDD" id="cd18137">
    <property type="entry name" value="HLD_clamp_pol_III_gamma_tau"/>
    <property type="match status" value="1"/>
</dbReference>
<dbReference type="GO" id="GO:0006261">
    <property type="term" value="P:DNA-templated DNA replication"/>
    <property type="evidence" value="ECO:0007669"/>
    <property type="project" value="TreeGrafter"/>
</dbReference>
<keyword evidence="10" id="KW-0239">DNA-directed DNA polymerase</keyword>
<sequence>MYKALYRTWRPKTFEDVVGQEHITTTLKNEVVQGKVAHSYLFTGSRGTGKTTCSKILAKAVNCLHPVDGNPCGECEICLGIEDGSVTDVVEIDAASNNGIDDVRALREEAVFTPVSAKYRVYIIDETHMLSIAAFNALLKIMEEPPEHVLFILATTEVHKVPATILSRCQRFDFRRIDTEVIKNRLLAIATGEQITLNEDAAELIARLADGGMRDAISLLDQCATAAEVIDIPVVSKLAALADTQYLYELADIILSKDGARALELVERLNAESVDFARLLSELITLFRNLMVVKGAKKPENLIVCTPDELSQLKGLAVRCPMELTLHVLTVLGDALDGMGKTHSKRLAAEICLMRLTNPELDTGYDALLRRIGELEARVQSGVVSATAASVPHKGVKNSAKQPQGEEPQAELPPPVTREVLEVEEKLKCWNDVLEHLATVNPALHGTMVNSTAYVKGDLILIDAPDSMFTEMMRKNDYTKQSLRDAIMLKTGKIYRLGPVKKNTEIKETGVLLAQLEHAARQAGIEIN</sequence>
<evidence type="ECO:0000259" key="13">
    <source>
        <dbReference type="SMART" id="SM00382"/>
    </source>
</evidence>
<dbReference type="NCBIfam" id="NF004046">
    <property type="entry name" value="PRK05563.1"/>
    <property type="match status" value="1"/>
</dbReference>
<dbReference type="SUPFAM" id="SSF52540">
    <property type="entry name" value="P-loop containing nucleoside triphosphate hydrolases"/>
    <property type="match status" value="1"/>
</dbReference>
<evidence type="ECO:0000313" key="14">
    <source>
        <dbReference type="EMBL" id="SDN03597.1"/>
    </source>
</evidence>
<dbReference type="Pfam" id="PF12169">
    <property type="entry name" value="DNA_pol3_gamma3"/>
    <property type="match status" value="1"/>
</dbReference>
<dbReference type="InterPro" id="IPR012763">
    <property type="entry name" value="DNA_pol_III_sug/sutau_N"/>
</dbReference>
<dbReference type="SMART" id="SM00382">
    <property type="entry name" value="AAA"/>
    <property type="match status" value="1"/>
</dbReference>
<dbReference type="Pfam" id="PF22608">
    <property type="entry name" value="DNAX_ATPase_lid"/>
    <property type="match status" value="1"/>
</dbReference>
<dbReference type="GO" id="GO:0003887">
    <property type="term" value="F:DNA-directed DNA polymerase activity"/>
    <property type="evidence" value="ECO:0007669"/>
    <property type="project" value="UniProtKB-KW"/>
</dbReference>
<organism evidence="14 15">
    <name type="scientific">Acetanaerobacterium elongatum</name>
    <dbReference type="NCBI Taxonomy" id="258515"/>
    <lineage>
        <taxon>Bacteria</taxon>
        <taxon>Bacillati</taxon>
        <taxon>Bacillota</taxon>
        <taxon>Clostridia</taxon>
        <taxon>Eubacteriales</taxon>
        <taxon>Oscillospiraceae</taxon>
        <taxon>Acetanaerobacterium</taxon>
    </lineage>
</organism>
<evidence type="ECO:0000256" key="8">
    <source>
        <dbReference type="ARBA" id="ARBA00022833"/>
    </source>
</evidence>
<dbReference type="PANTHER" id="PTHR11669:SF0">
    <property type="entry name" value="PROTEIN STICHEL-LIKE 2"/>
    <property type="match status" value="1"/>
</dbReference>
<name>A0A1G9Y3K8_9FIRM</name>
<evidence type="ECO:0000256" key="12">
    <source>
        <dbReference type="SAM" id="MobiDB-lite"/>
    </source>
</evidence>
<keyword evidence="6" id="KW-0479">Metal-binding</keyword>
<dbReference type="Proteomes" id="UP000199182">
    <property type="component" value="Unassembled WGS sequence"/>
</dbReference>
<evidence type="ECO:0000256" key="11">
    <source>
        <dbReference type="ARBA" id="ARBA00049244"/>
    </source>
</evidence>
<comment type="catalytic activity">
    <reaction evidence="11">
        <text>DNA(n) + a 2'-deoxyribonucleoside 5'-triphosphate = DNA(n+1) + diphosphate</text>
        <dbReference type="Rhea" id="RHEA:22508"/>
        <dbReference type="Rhea" id="RHEA-COMP:17339"/>
        <dbReference type="Rhea" id="RHEA-COMP:17340"/>
        <dbReference type="ChEBI" id="CHEBI:33019"/>
        <dbReference type="ChEBI" id="CHEBI:61560"/>
        <dbReference type="ChEBI" id="CHEBI:173112"/>
        <dbReference type="EC" id="2.7.7.7"/>
    </reaction>
</comment>
<feature type="region of interest" description="Disordered" evidence="12">
    <location>
        <begin position="390"/>
        <end position="415"/>
    </location>
</feature>
<protein>
    <recommendedName>
        <fullName evidence="2">DNA-directed DNA polymerase</fullName>
        <ecNumber evidence="2">2.7.7.7</ecNumber>
    </recommendedName>
</protein>
<dbReference type="PANTHER" id="PTHR11669">
    <property type="entry name" value="REPLICATION FACTOR C / DNA POLYMERASE III GAMMA-TAU SUBUNIT"/>
    <property type="match status" value="1"/>
</dbReference>
<evidence type="ECO:0000256" key="1">
    <source>
        <dbReference type="ARBA" id="ARBA00006360"/>
    </source>
</evidence>
<dbReference type="InterPro" id="IPR045085">
    <property type="entry name" value="HLD_clamp_pol_III_gamma_tau"/>
</dbReference>
<dbReference type="Gene3D" id="3.40.50.300">
    <property type="entry name" value="P-loop containing nucleotide triphosphate hydrolases"/>
    <property type="match status" value="1"/>
</dbReference>
<keyword evidence="7" id="KW-0547">Nucleotide-binding</keyword>
<dbReference type="Gene3D" id="1.20.272.10">
    <property type="match status" value="1"/>
</dbReference>
<keyword evidence="5" id="KW-0235">DNA replication</keyword>
<dbReference type="InterPro" id="IPR027417">
    <property type="entry name" value="P-loop_NTPase"/>
</dbReference>
<keyword evidence="8" id="KW-0862">Zinc</keyword>
<proteinExistence type="inferred from homology"/>
<dbReference type="InterPro" id="IPR050238">
    <property type="entry name" value="DNA_Rep/Repair_Clamp_Loader"/>
</dbReference>
<dbReference type="NCBIfam" id="TIGR02397">
    <property type="entry name" value="dnaX_nterm"/>
    <property type="match status" value="1"/>
</dbReference>
<dbReference type="SUPFAM" id="SSF48019">
    <property type="entry name" value="post-AAA+ oligomerization domain-like"/>
    <property type="match status" value="1"/>
</dbReference>
<evidence type="ECO:0000256" key="10">
    <source>
        <dbReference type="ARBA" id="ARBA00022932"/>
    </source>
</evidence>
<feature type="domain" description="AAA+ ATPase" evidence="13">
    <location>
        <begin position="36"/>
        <end position="178"/>
    </location>
</feature>
<dbReference type="GO" id="GO:0046872">
    <property type="term" value="F:metal ion binding"/>
    <property type="evidence" value="ECO:0007669"/>
    <property type="project" value="UniProtKB-KW"/>
</dbReference>
<evidence type="ECO:0000256" key="5">
    <source>
        <dbReference type="ARBA" id="ARBA00022705"/>
    </source>
</evidence>
<dbReference type="CDD" id="cd00009">
    <property type="entry name" value="AAA"/>
    <property type="match status" value="1"/>
</dbReference>
<dbReference type="Pfam" id="PF13177">
    <property type="entry name" value="DNA_pol3_delta2"/>
    <property type="match status" value="1"/>
</dbReference>
<evidence type="ECO:0000256" key="6">
    <source>
        <dbReference type="ARBA" id="ARBA00022723"/>
    </source>
</evidence>
<gene>
    <name evidence="14" type="ORF">SAMN05192585_1104</name>
</gene>
<evidence type="ECO:0000256" key="4">
    <source>
        <dbReference type="ARBA" id="ARBA00022695"/>
    </source>
</evidence>
<evidence type="ECO:0000313" key="15">
    <source>
        <dbReference type="Proteomes" id="UP000199182"/>
    </source>
</evidence>
<dbReference type="Gene3D" id="1.10.8.60">
    <property type="match status" value="1"/>
</dbReference>
<dbReference type="OrthoDB" id="9810148at2"/>
<keyword evidence="4" id="KW-0548">Nucleotidyltransferase</keyword>
<dbReference type="AlphaFoldDB" id="A0A1G9Y3K8"/>
<keyword evidence="15" id="KW-1185">Reference proteome</keyword>
<evidence type="ECO:0000256" key="9">
    <source>
        <dbReference type="ARBA" id="ARBA00022840"/>
    </source>
</evidence>
<evidence type="ECO:0000256" key="2">
    <source>
        <dbReference type="ARBA" id="ARBA00012417"/>
    </source>
</evidence>
<dbReference type="InterPro" id="IPR022754">
    <property type="entry name" value="DNA_pol_III_gamma-3"/>
</dbReference>
<dbReference type="GO" id="GO:0009360">
    <property type="term" value="C:DNA polymerase III complex"/>
    <property type="evidence" value="ECO:0007669"/>
    <property type="project" value="InterPro"/>
</dbReference>
<dbReference type="InterPro" id="IPR003593">
    <property type="entry name" value="AAA+_ATPase"/>
</dbReference>
<accession>A0A1G9Y3K8</accession>
<dbReference type="FunFam" id="3.40.50.300:FF:000014">
    <property type="entry name" value="DNA polymerase III subunit gamma/tau"/>
    <property type="match status" value="1"/>
</dbReference>
<dbReference type="STRING" id="258515.SAMN05192585_1104"/>